<evidence type="ECO:0000313" key="3">
    <source>
        <dbReference type="Proteomes" id="UP000024376"/>
    </source>
</evidence>
<dbReference type="KEGG" id="trr:M419DRAFT_7508"/>
<proteinExistence type="predicted"/>
<feature type="region of interest" description="Disordered" evidence="1">
    <location>
        <begin position="129"/>
        <end position="171"/>
    </location>
</feature>
<sequence length="171" mass="18796">MHLLPGEVLGTSRLVLNTIISNQRRRRNDLNTAIFILAFVALMVEPVDDLPGILEIDDEGAGLLPAAVGDDTESLPRGTSVASKEYYREQDLMDLALEYADEVLPPLDGPGTQEHVASRAWRHYQQHLTEEDDNTDYFDSGNSDSSDDDDENSDGGDGDDENDENDSVDDG</sequence>
<dbReference type="EMBL" id="KI911144">
    <property type="protein sequence ID" value="ETS02710.1"/>
    <property type="molecule type" value="Genomic_DNA"/>
</dbReference>
<accession>A0A024SBG8</accession>
<gene>
    <name evidence="2" type="ORF">M419DRAFT_7508</name>
</gene>
<evidence type="ECO:0000256" key="1">
    <source>
        <dbReference type="SAM" id="MobiDB-lite"/>
    </source>
</evidence>
<dbReference type="AlphaFoldDB" id="A0A024SBG8"/>
<name>A0A024SBG8_HYPJR</name>
<feature type="compositionally biased region" description="Acidic residues" evidence="1">
    <location>
        <begin position="145"/>
        <end position="171"/>
    </location>
</feature>
<protein>
    <submittedName>
        <fullName evidence="2">Uncharacterized protein</fullName>
    </submittedName>
</protein>
<dbReference type="Proteomes" id="UP000024376">
    <property type="component" value="Unassembled WGS sequence"/>
</dbReference>
<dbReference type="HOGENOM" id="CLU_1564012_0_0_1"/>
<reference evidence="3" key="1">
    <citation type="journal article" date="2013" name="Ind. Biotechnol.">
        <title>Comparative genomics analysis of Trichoderma reesei strains.</title>
        <authorList>
            <person name="Koike H."/>
            <person name="Aerts A."/>
            <person name="LaButti K."/>
            <person name="Grigoriev I.V."/>
            <person name="Baker S.E."/>
        </authorList>
    </citation>
    <scope>NUCLEOTIDE SEQUENCE [LARGE SCALE GENOMIC DNA]</scope>
    <source>
        <strain evidence="3">ATCC 56765 / BCRC 32924 / NRRL 11460 / Rut C-30</strain>
    </source>
</reference>
<evidence type="ECO:0000313" key="2">
    <source>
        <dbReference type="EMBL" id="ETS02710.1"/>
    </source>
</evidence>
<organism evidence="2 3">
    <name type="scientific">Hypocrea jecorina (strain ATCC 56765 / BCRC 32924 / NRRL 11460 / Rut C-30)</name>
    <name type="common">Trichoderma reesei</name>
    <dbReference type="NCBI Taxonomy" id="1344414"/>
    <lineage>
        <taxon>Eukaryota</taxon>
        <taxon>Fungi</taxon>
        <taxon>Dikarya</taxon>
        <taxon>Ascomycota</taxon>
        <taxon>Pezizomycotina</taxon>
        <taxon>Sordariomycetes</taxon>
        <taxon>Hypocreomycetidae</taxon>
        <taxon>Hypocreales</taxon>
        <taxon>Hypocreaceae</taxon>
        <taxon>Trichoderma</taxon>
    </lineage>
</organism>